<feature type="transmembrane region" description="Helical" evidence="18">
    <location>
        <begin position="181"/>
        <end position="209"/>
    </location>
</feature>
<dbReference type="PRINTS" id="PR01436">
    <property type="entry name" value="NADHDHGNASE2"/>
</dbReference>
<evidence type="ECO:0000256" key="7">
    <source>
        <dbReference type="ARBA" id="ARBA00022660"/>
    </source>
</evidence>
<protein>
    <recommendedName>
        <fullName evidence="5 18">NADH-ubiquinone oxidoreductase chain 2</fullName>
        <ecNumber evidence="4 18">7.1.1.2</ecNumber>
    </recommendedName>
</protein>
<dbReference type="EMBL" id="MG923496">
    <property type="protein sequence ID" value="AZL93244.1"/>
    <property type="molecule type" value="Genomic_DNA"/>
</dbReference>
<feature type="transmembrane region" description="Helical" evidence="18">
    <location>
        <begin position="6"/>
        <end position="29"/>
    </location>
</feature>
<feature type="transmembrane region" description="Helical" evidence="18">
    <location>
        <begin position="229"/>
        <end position="251"/>
    </location>
</feature>
<feature type="transmembrane region" description="Helical" evidence="18">
    <location>
        <begin position="143"/>
        <end position="160"/>
    </location>
</feature>
<evidence type="ECO:0000256" key="16">
    <source>
        <dbReference type="ARBA" id="ARBA00023136"/>
    </source>
</evidence>
<keyword evidence="9 18" id="KW-0999">Mitochondrion inner membrane</keyword>
<dbReference type="GO" id="GO:0008137">
    <property type="term" value="F:NADH dehydrogenase (ubiquinone) activity"/>
    <property type="evidence" value="ECO:0007669"/>
    <property type="project" value="UniProtKB-EC"/>
</dbReference>
<keyword evidence="8 18" id="KW-0812">Transmembrane</keyword>
<feature type="transmembrane region" description="Helical" evidence="18">
    <location>
        <begin position="314"/>
        <end position="334"/>
    </location>
</feature>
<keyword evidence="6" id="KW-0813">Transport</keyword>
<feature type="transmembrane region" description="Helical" evidence="18">
    <location>
        <begin position="56"/>
        <end position="80"/>
    </location>
</feature>
<keyword evidence="14 18" id="KW-0830">Ubiquinone</keyword>
<dbReference type="GO" id="GO:0005743">
    <property type="term" value="C:mitochondrial inner membrane"/>
    <property type="evidence" value="ECO:0007669"/>
    <property type="project" value="UniProtKB-SubCell"/>
</dbReference>
<evidence type="ECO:0000256" key="12">
    <source>
        <dbReference type="ARBA" id="ARBA00022989"/>
    </source>
</evidence>
<evidence type="ECO:0000256" key="5">
    <source>
        <dbReference type="ARBA" id="ARBA00021008"/>
    </source>
</evidence>
<evidence type="ECO:0000256" key="17">
    <source>
        <dbReference type="ARBA" id="ARBA00049551"/>
    </source>
</evidence>
<dbReference type="InterPro" id="IPR001750">
    <property type="entry name" value="ND/Mrp_TM"/>
</dbReference>
<dbReference type="EC" id="7.1.1.2" evidence="4 18"/>
<reference evidence="20" key="1">
    <citation type="journal article" date="2018" name="Mol. Phylogenet. Evol.">
        <title>Mitochondrial phylogenomics of the Hymenoptera.</title>
        <authorList>
            <person name="Tang P."/>
            <person name="Zhu J.C."/>
            <person name="Zheng B.Y."/>
            <person name="Wei S.J."/>
            <person name="Sharkey M."/>
            <person name="Chen X.X."/>
            <person name="Vogler A.P."/>
        </authorList>
    </citation>
    <scope>NUCLEOTIDE SEQUENCE</scope>
</reference>
<dbReference type="InterPro" id="IPR050175">
    <property type="entry name" value="Complex_I_Subunit_2"/>
</dbReference>
<gene>
    <name evidence="20" type="primary">nad2</name>
</gene>
<keyword evidence="10 18" id="KW-1278">Translocase</keyword>
<evidence type="ECO:0000256" key="6">
    <source>
        <dbReference type="ARBA" id="ARBA00022448"/>
    </source>
</evidence>
<evidence type="ECO:0000256" key="8">
    <source>
        <dbReference type="ARBA" id="ARBA00022692"/>
    </source>
</evidence>
<evidence type="ECO:0000256" key="14">
    <source>
        <dbReference type="ARBA" id="ARBA00023075"/>
    </source>
</evidence>
<evidence type="ECO:0000256" key="18">
    <source>
        <dbReference type="RuleBase" id="RU003403"/>
    </source>
</evidence>
<proteinExistence type="inferred from homology"/>
<evidence type="ECO:0000256" key="9">
    <source>
        <dbReference type="ARBA" id="ARBA00022792"/>
    </source>
</evidence>
<sequence>MNFLLYLFMILLIMSIFFSFTFLNMLGVYMMMELNMISYLPLLIFYNNNNKNEIVFIYYIIQSLSSMIFLLMVVISLILFDLYDSFDFIIIIIMVSLLIKLGCVPFHFWYMYMMKNMSWLNCYLLSTIQKLMPMYFLYQFLNYYMYMFILMCSLMVFFSLNEVSLRMILAYSSINHMSWMIMCIMMSFSIWVIYFFIYSVILFFIIMILDYYDIYYISNLLFYSGNLTVIYLFSLYVFSLGGMPPFLGFYMKWYVMEMAMNNMIIILYLFMILGSMMMLFNYIRMMYVYMLFYQYMMTINMYMYYNFKNYNNNYIVIWLLYISLYLFLLSTLFLL</sequence>
<evidence type="ECO:0000259" key="19">
    <source>
        <dbReference type="Pfam" id="PF00361"/>
    </source>
</evidence>
<comment type="similarity">
    <text evidence="3 18">Belongs to the complex I subunit 2 family.</text>
</comment>
<keyword evidence="11 18" id="KW-0249">Electron transport</keyword>
<organism evidence="20">
    <name type="scientific">Gasteruption tournieri</name>
    <dbReference type="NCBI Taxonomy" id="1115612"/>
    <lineage>
        <taxon>Eukaryota</taxon>
        <taxon>Metazoa</taxon>
        <taxon>Ecdysozoa</taxon>
        <taxon>Arthropoda</taxon>
        <taxon>Hexapoda</taxon>
        <taxon>Insecta</taxon>
        <taxon>Pterygota</taxon>
        <taxon>Neoptera</taxon>
        <taxon>Endopterygota</taxon>
        <taxon>Hymenoptera</taxon>
        <taxon>Apocrita</taxon>
        <taxon>Evanioidea</taxon>
        <taxon>Gasteruptiidae</taxon>
        <taxon>Gasteruption</taxon>
    </lineage>
</organism>
<feature type="transmembrane region" description="Helical" evidence="18">
    <location>
        <begin position="119"/>
        <end position="137"/>
    </location>
</feature>
<feature type="domain" description="NADH:quinone oxidoreductase/Mrp antiporter transmembrane" evidence="19">
    <location>
        <begin position="24"/>
        <end position="276"/>
    </location>
</feature>
<evidence type="ECO:0000256" key="15">
    <source>
        <dbReference type="ARBA" id="ARBA00023128"/>
    </source>
</evidence>
<keyword evidence="12 18" id="KW-1133">Transmembrane helix</keyword>
<dbReference type="Pfam" id="PF00361">
    <property type="entry name" value="Proton_antipo_M"/>
    <property type="match status" value="1"/>
</dbReference>
<dbReference type="InterPro" id="IPR003917">
    <property type="entry name" value="NADH_UbQ_OxRdtase_chain2"/>
</dbReference>
<evidence type="ECO:0000256" key="13">
    <source>
        <dbReference type="ARBA" id="ARBA00023027"/>
    </source>
</evidence>
<evidence type="ECO:0000256" key="11">
    <source>
        <dbReference type="ARBA" id="ARBA00022982"/>
    </source>
</evidence>
<accession>A0A3S8V0P3</accession>
<keyword evidence="16 18" id="KW-0472">Membrane</keyword>
<comment type="catalytic activity">
    <reaction evidence="17 18">
        <text>a ubiquinone + NADH + 5 H(+)(in) = a ubiquinol + NAD(+) + 4 H(+)(out)</text>
        <dbReference type="Rhea" id="RHEA:29091"/>
        <dbReference type="Rhea" id="RHEA-COMP:9565"/>
        <dbReference type="Rhea" id="RHEA-COMP:9566"/>
        <dbReference type="ChEBI" id="CHEBI:15378"/>
        <dbReference type="ChEBI" id="CHEBI:16389"/>
        <dbReference type="ChEBI" id="CHEBI:17976"/>
        <dbReference type="ChEBI" id="CHEBI:57540"/>
        <dbReference type="ChEBI" id="CHEBI:57945"/>
        <dbReference type="EC" id="7.1.1.2"/>
    </reaction>
</comment>
<dbReference type="PANTHER" id="PTHR46552">
    <property type="entry name" value="NADH-UBIQUINONE OXIDOREDUCTASE CHAIN 2"/>
    <property type="match status" value="1"/>
</dbReference>
<evidence type="ECO:0000256" key="10">
    <source>
        <dbReference type="ARBA" id="ARBA00022967"/>
    </source>
</evidence>
<dbReference type="PANTHER" id="PTHR46552:SF1">
    <property type="entry name" value="NADH-UBIQUINONE OXIDOREDUCTASE CHAIN 2"/>
    <property type="match status" value="1"/>
</dbReference>
<comment type="function">
    <text evidence="1">Core subunit of the mitochondrial membrane respiratory chain NADH dehydrogenase (Complex I) that is believed to belong to the minimal assembly required for catalysis. Complex I functions in the transfer of electrons from NADH to the respiratory chain. The immediate electron acceptor for the enzyme is believed to be ubiquinone.</text>
</comment>
<evidence type="ECO:0000256" key="2">
    <source>
        <dbReference type="ARBA" id="ARBA00004448"/>
    </source>
</evidence>
<comment type="function">
    <text evidence="18">Core subunit of the mitochondrial membrane respiratory chain NADH dehydrogenase (Complex I) which catalyzes electron transfer from NADH through the respiratory chain, using ubiquinone as an electron acceptor. Essential for the catalytic activity and assembly of complex I.</text>
</comment>
<geneLocation type="mitochondrion" evidence="20"/>
<evidence type="ECO:0000256" key="1">
    <source>
        <dbReference type="ARBA" id="ARBA00003257"/>
    </source>
</evidence>
<keyword evidence="13 18" id="KW-0520">NAD</keyword>
<evidence type="ECO:0000313" key="20">
    <source>
        <dbReference type="EMBL" id="AZL93244.1"/>
    </source>
</evidence>
<dbReference type="GO" id="GO:0006120">
    <property type="term" value="P:mitochondrial electron transport, NADH to ubiquinone"/>
    <property type="evidence" value="ECO:0007669"/>
    <property type="project" value="InterPro"/>
</dbReference>
<comment type="subcellular location">
    <subcellularLocation>
        <location evidence="2 18">Mitochondrion inner membrane</location>
        <topology evidence="2 18">Multi-pass membrane protein</topology>
    </subcellularLocation>
</comment>
<feature type="transmembrane region" description="Helical" evidence="18">
    <location>
        <begin position="286"/>
        <end position="307"/>
    </location>
</feature>
<keyword evidence="7 18" id="KW-0679">Respiratory chain</keyword>
<name>A0A3S8V0P3_9HYME</name>
<evidence type="ECO:0000256" key="3">
    <source>
        <dbReference type="ARBA" id="ARBA00007012"/>
    </source>
</evidence>
<evidence type="ECO:0000256" key="4">
    <source>
        <dbReference type="ARBA" id="ARBA00012944"/>
    </source>
</evidence>
<keyword evidence="15 18" id="KW-0496">Mitochondrion</keyword>
<feature type="transmembrane region" description="Helical" evidence="18">
    <location>
        <begin position="263"/>
        <end position="280"/>
    </location>
</feature>
<dbReference type="AlphaFoldDB" id="A0A3S8V0P3"/>
<feature type="transmembrane region" description="Helical" evidence="18">
    <location>
        <begin position="86"/>
        <end position="112"/>
    </location>
</feature>